<dbReference type="InterPro" id="IPR042099">
    <property type="entry name" value="ANL_N_sf"/>
</dbReference>
<dbReference type="PANTHER" id="PTHR45398:SF1">
    <property type="entry name" value="ENZYME, PUTATIVE (JCVI)-RELATED"/>
    <property type="match status" value="1"/>
</dbReference>
<evidence type="ECO:0000259" key="1">
    <source>
        <dbReference type="Pfam" id="PF00501"/>
    </source>
</evidence>
<feature type="non-terminal residue" evidence="3">
    <location>
        <position position="661"/>
    </location>
</feature>
<dbReference type="Gene3D" id="3.40.50.12780">
    <property type="entry name" value="N-terminal domain of ligase-like"/>
    <property type="match status" value="1"/>
</dbReference>
<dbReference type="EMBL" id="JARJJS010000013">
    <property type="protein sequence ID" value="MDF4026959.1"/>
    <property type="molecule type" value="Genomic_DNA"/>
</dbReference>
<keyword evidence="4" id="KW-1185">Reference proteome</keyword>
<dbReference type="InterPro" id="IPR001242">
    <property type="entry name" value="Condensation_dom"/>
</dbReference>
<protein>
    <submittedName>
        <fullName evidence="3">Condensation domain-containing protein</fullName>
    </submittedName>
</protein>
<evidence type="ECO:0000259" key="2">
    <source>
        <dbReference type="Pfam" id="PF00668"/>
    </source>
</evidence>
<gene>
    <name evidence="3" type="ORF">P3W24_18470</name>
</gene>
<dbReference type="Gene3D" id="3.30.559.30">
    <property type="entry name" value="Nonribosomal peptide synthetase, condensation domain"/>
    <property type="match status" value="1"/>
</dbReference>
<dbReference type="InterPro" id="IPR023213">
    <property type="entry name" value="CAT-like_dom_sf"/>
</dbReference>
<name>A0ABT6BFL3_9GAMM</name>
<dbReference type="Pfam" id="PF00501">
    <property type="entry name" value="AMP-binding"/>
    <property type="match status" value="1"/>
</dbReference>
<comment type="caution">
    <text evidence="3">The sequence shown here is derived from an EMBL/GenBank/DDBJ whole genome shotgun (WGS) entry which is preliminary data.</text>
</comment>
<dbReference type="Proteomes" id="UP001528850">
    <property type="component" value="Unassembled WGS sequence"/>
</dbReference>
<proteinExistence type="predicted"/>
<dbReference type="SUPFAM" id="SSF52777">
    <property type="entry name" value="CoA-dependent acyltransferases"/>
    <property type="match status" value="2"/>
</dbReference>
<feature type="domain" description="Condensation" evidence="2">
    <location>
        <begin position="43"/>
        <end position="489"/>
    </location>
</feature>
<accession>A0ABT6BFL3</accession>
<organism evidence="3 4">
    <name type="scientific">Luteibacter sahnii</name>
    <dbReference type="NCBI Taxonomy" id="3021977"/>
    <lineage>
        <taxon>Bacteria</taxon>
        <taxon>Pseudomonadati</taxon>
        <taxon>Pseudomonadota</taxon>
        <taxon>Gammaproteobacteria</taxon>
        <taxon>Lysobacterales</taxon>
        <taxon>Rhodanobacteraceae</taxon>
        <taxon>Luteibacter</taxon>
    </lineage>
</organism>
<dbReference type="InterPro" id="IPR000873">
    <property type="entry name" value="AMP-dep_synth/lig_dom"/>
</dbReference>
<feature type="domain" description="AMP-dependent synthetase/ligase" evidence="1">
    <location>
        <begin position="511"/>
        <end position="661"/>
    </location>
</feature>
<dbReference type="Gene3D" id="3.30.559.10">
    <property type="entry name" value="Chloramphenicol acetyltransferase-like domain"/>
    <property type="match status" value="1"/>
</dbReference>
<evidence type="ECO:0000313" key="4">
    <source>
        <dbReference type="Proteomes" id="UP001528850"/>
    </source>
</evidence>
<dbReference type="SUPFAM" id="SSF56801">
    <property type="entry name" value="Acetyl-CoA synthetase-like"/>
    <property type="match status" value="1"/>
</dbReference>
<dbReference type="PANTHER" id="PTHR45398">
    <property type="match status" value="1"/>
</dbReference>
<sequence>MEPAERIERLKRAALLKRLQESKAGKRADLADADIVRVDRSRRLPLSWAQKRLYFIHRLDAAASVAYHMPAGLRLRGALEVSALRRALNWIVARHEVLRTTFSEHDGEPCQRIGPATGEIAWTEHDLGNLPASEREARIAAIGEEEASAAFDLAHGPLIRAQLLHLSDDEHVLYLTQHHIVSDQWSIGVLVREFGEAYTAFANGTEPAVAPLVLQYADYAAWQQSWLQGEALQTQIAFWRRELEGAPQVLTLPTDRPRPAVQSYAGGTEAMYIPSSICAGLRDLAQRHGTTLYMTLLTGLSILLSRLSGQDDVVIGSPFANRRRPELEPLLGFFANTLAMRLRVVRHMRVDELLAQARRVALDAFAHHEVPFEQVVDALNPDRNLGYNPVFQVALGLNNMPGNMQLSLPGLALSSAAPKRGTAAFDLCFTLVERDEGIEGEIDYSSDLFDRTTIRRMVGQWLLVLQAMVHDDTQTVSALPLLDDAERRHVLEGFNATERSFPHEGRVHELFEAQARHTPDALAMRTAECEWSYARLDRIANQWAHRIRDRFQVRPDTRIALVGERSAQMVIGMLAVLKAGGAYVPLDPDQPAERLAFQLRDSGALAALVQGDLVPVVREVMTQERVLSWEESADAWPAHAPLLGASEPTSRSLAYVMYTSG</sequence>
<dbReference type="CDD" id="cd19531">
    <property type="entry name" value="LCL_NRPS-like"/>
    <property type="match status" value="1"/>
</dbReference>
<dbReference type="Pfam" id="PF00668">
    <property type="entry name" value="Condensation"/>
    <property type="match status" value="1"/>
</dbReference>
<evidence type="ECO:0000313" key="3">
    <source>
        <dbReference type="EMBL" id="MDF4026959.1"/>
    </source>
</evidence>
<reference evidence="3 4" key="1">
    <citation type="journal article" date="2024" name="Curr. Microbiol.">
        <title>Luteibacter sahnii sp. nov., A Novel Yellow-Colored Xanthomonadin Pigment Producing Probiotic Bacterium from Healthy Rice Seed Microbiome.</title>
        <authorList>
            <person name="Jaiswal G."/>
            <person name="Rana R."/>
            <person name="Nayak P.K."/>
            <person name="Chouhan R."/>
            <person name="Gandhi S.G."/>
            <person name="Patel H.K."/>
            <person name="Patil P.B."/>
        </authorList>
    </citation>
    <scope>NUCLEOTIDE SEQUENCE [LARGE SCALE GENOMIC DNA]</scope>
    <source>
        <strain evidence="3 4">PPL201</strain>
    </source>
</reference>